<dbReference type="AlphaFoldDB" id="A0A6P7FBF4"/>
<protein>
    <submittedName>
        <fullName evidence="9">Phenoloxidase-activating factor 1-like</fullName>
    </submittedName>
</protein>
<keyword evidence="1 5" id="KW-0732">Signal</keyword>
<dbReference type="OrthoDB" id="6732254at2759"/>
<evidence type="ECO:0000256" key="2">
    <source>
        <dbReference type="ARBA" id="ARBA00023157"/>
    </source>
</evidence>
<evidence type="ECO:0000313" key="8">
    <source>
        <dbReference type="Proteomes" id="UP001652700"/>
    </source>
</evidence>
<evidence type="ECO:0000256" key="3">
    <source>
        <dbReference type="ARBA" id="ARBA00023180"/>
    </source>
</evidence>
<feature type="chain" id="PRO_5028395798" evidence="5">
    <location>
        <begin position="24"/>
        <end position="286"/>
    </location>
</feature>
<comment type="similarity">
    <text evidence="4">Belongs to the peptidase S1 family. CLIP subfamily.</text>
</comment>
<dbReference type="InterPro" id="IPR001254">
    <property type="entry name" value="Trypsin_dom"/>
</dbReference>
<evidence type="ECO:0000256" key="4">
    <source>
        <dbReference type="ARBA" id="ARBA00024195"/>
    </source>
</evidence>
<dbReference type="RefSeq" id="XP_028132137.1">
    <property type="nucleotide sequence ID" value="XM_028276336.1"/>
</dbReference>
<dbReference type="SUPFAM" id="SSF50494">
    <property type="entry name" value="Trypsin-like serine proteases"/>
    <property type="match status" value="1"/>
</dbReference>
<dbReference type="KEGG" id="dvv:114327662"/>
<feature type="domain" description="Peptidase S1" evidence="6">
    <location>
        <begin position="41"/>
        <end position="285"/>
    </location>
</feature>
<evidence type="ECO:0000256" key="5">
    <source>
        <dbReference type="SAM" id="SignalP"/>
    </source>
</evidence>
<dbReference type="PRINTS" id="PR00722">
    <property type="entry name" value="CHYMOTRYPSIN"/>
</dbReference>
<keyword evidence="8" id="KW-1185">Reference proteome</keyword>
<dbReference type="FunFam" id="2.40.10.10:FF:000028">
    <property type="entry name" value="Serine protease easter"/>
    <property type="match status" value="1"/>
</dbReference>
<dbReference type="PROSITE" id="PS51257">
    <property type="entry name" value="PROKAR_LIPOPROTEIN"/>
    <property type="match status" value="1"/>
</dbReference>
<evidence type="ECO:0000256" key="1">
    <source>
        <dbReference type="ARBA" id="ARBA00022729"/>
    </source>
</evidence>
<dbReference type="Proteomes" id="UP001652700">
    <property type="component" value="Unplaced"/>
</dbReference>
<dbReference type="GeneID" id="114327662"/>
<dbReference type="EnsemblMetazoa" id="XM_028276336.2">
    <property type="protein sequence ID" value="XP_028132137.1"/>
    <property type="gene ID" value="LOC114327662"/>
</dbReference>
<proteinExistence type="inferred from homology"/>
<dbReference type="InterPro" id="IPR001314">
    <property type="entry name" value="Peptidase_S1A"/>
</dbReference>
<sequence>MNQRNFSIILTLFLCACVGHTLQSEFARNPLIPDVECGRSVEGPSSSLVGNKEFPWAVRISFSKRPDLFACDGVLINQRYILTAGLCVEDKTLTRQGNIDKIRLGDHNCLPGEENCDSKDYVDVEIENVILHPAYGSQNQVNHDDIGLIRLKEDVKFTDNISPVCLPKPNEAAKPGEKVFEVGWSRRSIDKLKAEITISDQQKCFENYSKNFNFNLTASHLCAGGYPDGKCASSSGGGLVRLRQPEEKWLLEGITSFGPSVCSTDVPSIFTKVEPYLKWIHENVKN</sequence>
<keyword evidence="2" id="KW-1015">Disulfide bond</keyword>
<dbReference type="CDD" id="cd00190">
    <property type="entry name" value="Tryp_SPc"/>
    <property type="match status" value="1"/>
</dbReference>
<reference evidence="9" key="1">
    <citation type="submission" date="2025-04" db="UniProtKB">
        <authorList>
            <consortium name="RefSeq"/>
        </authorList>
    </citation>
    <scope>IDENTIFICATION</scope>
    <source>
        <tissue evidence="9">Whole insect</tissue>
    </source>
</reference>
<feature type="signal peptide" evidence="5">
    <location>
        <begin position="1"/>
        <end position="23"/>
    </location>
</feature>
<dbReference type="PANTHER" id="PTHR24256">
    <property type="entry name" value="TRYPTASE-RELATED"/>
    <property type="match status" value="1"/>
</dbReference>
<name>A0A6P7FBF4_DIAVI</name>
<evidence type="ECO:0000313" key="9">
    <source>
        <dbReference type="RefSeq" id="XP_028132137.1"/>
    </source>
</evidence>
<dbReference type="InterPro" id="IPR051487">
    <property type="entry name" value="Ser/Thr_Proteases_Immune/Dev"/>
</dbReference>
<reference evidence="7" key="2">
    <citation type="submission" date="2025-05" db="UniProtKB">
        <authorList>
            <consortium name="EnsemblMetazoa"/>
        </authorList>
    </citation>
    <scope>IDENTIFICATION</scope>
</reference>
<keyword evidence="3" id="KW-0325">Glycoprotein</keyword>
<evidence type="ECO:0000313" key="7">
    <source>
        <dbReference type="EnsemblMetazoa" id="XP_028132137.1"/>
    </source>
</evidence>
<dbReference type="Gene3D" id="2.40.10.10">
    <property type="entry name" value="Trypsin-like serine proteases"/>
    <property type="match status" value="2"/>
</dbReference>
<dbReference type="GO" id="GO:0004252">
    <property type="term" value="F:serine-type endopeptidase activity"/>
    <property type="evidence" value="ECO:0007669"/>
    <property type="project" value="InterPro"/>
</dbReference>
<evidence type="ECO:0000259" key="6">
    <source>
        <dbReference type="PROSITE" id="PS50240"/>
    </source>
</evidence>
<organism evidence="9">
    <name type="scientific">Diabrotica virgifera virgifera</name>
    <name type="common">western corn rootworm</name>
    <dbReference type="NCBI Taxonomy" id="50390"/>
    <lineage>
        <taxon>Eukaryota</taxon>
        <taxon>Metazoa</taxon>
        <taxon>Ecdysozoa</taxon>
        <taxon>Arthropoda</taxon>
        <taxon>Hexapoda</taxon>
        <taxon>Insecta</taxon>
        <taxon>Pterygota</taxon>
        <taxon>Neoptera</taxon>
        <taxon>Endopterygota</taxon>
        <taxon>Coleoptera</taxon>
        <taxon>Polyphaga</taxon>
        <taxon>Cucujiformia</taxon>
        <taxon>Chrysomeloidea</taxon>
        <taxon>Chrysomelidae</taxon>
        <taxon>Galerucinae</taxon>
        <taxon>Diabroticina</taxon>
        <taxon>Diabroticites</taxon>
        <taxon>Diabrotica</taxon>
    </lineage>
</organism>
<gene>
    <name evidence="9" type="primary">LOC114327662</name>
</gene>
<dbReference type="InterPro" id="IPR009003">
    <property type="entry name" value="Peptidase_S1_PA"/>
</dbReference>
<dbReference type="InterPro" id="IPR043504">
    <property type="entry name" value="Peptidase_S1_PA_chymotrypsin"/>
</dbReference>
<dbReference type="Pfam" id="PF00089">
    <property type="entry name" value="Trypsin"/>
    <property type="match status" value="1"/>
</dbReference>
<dbReference type="GO" id="GO:0006508">
    <property type="term" value="P:proteolysis"/>
    <property type="evidence" value="ECO:0007669"/>
    <property type="project" value="InterPro"/>
</dbReference>
<dbReference type="SMART" id="SM00020">
    <property type="entry name" value="Tryp_SPc"/>
    <property type="match status" value="1"/>
</dbReference>
<accession>A0A6P7FBF4</accession>
<dbReference type="InParanoid" id="A0A6P7FBF4"/>
<dbReference type="PROSITE" id="PS50240">
    <property type="entry name" value="TRYPSIN_DOM"/>
    <property type="match status" value="1"/>
</dbReference>